<feature type="transmembrane region" description="Helical" evidence="1">
    <location>
        <begin position="191"/>
        <end position="219"/>
    </location>
</feature>
<dbReference type="AlphaFoldDB" id="A0A1G4GUV5"/>
<name>A0A1G4GUV5_PLAVI</name>
<feature type="transmembrane region" description="Helical" evidence="1">
    <location>
        <begin position="159"/>
        <end position="179"/>
    </location>
</feature>
<proteinExistence type="predicted"/>
<dbReference type="VEuPathDB" id="PlasmoDB:PVW1_060030600"/>
<evidence type="ECO:0000256" key="1">
    <source>
        <dbReference type="SAM" id="Phobius"/>
    </source>
</evidence>
<dbReference type="Proteomes" id="UP000196402">
    <property type="component" value="Chromosome 6"/>
</dbReference>
<reference evidence="2 3" key="1">
    <citation type="submission" date="2016-07" db="EMBL/GenBank/DDBJ databases">
        <authorList>
            <consortium name="Pathogen Informatics"/>
        </authorList>
    </citation>
    <scope>NUCLEOTIDE SEQUENCE [LARGE SCALE GENOMIC DNA]</scope>
</reference>
<protein>
    <submittedName>
        <fullName evidence="2">Uncharacterized protein</fullName>
    </submittedName>
</protein>
<accession>A0A1G4GUV5</accession>
<gene>
    <name evidence="2" type="ORF">PVT01_060030400</name>
</gene>
<keyword evidence="1" id="KW-0812">Transmembrane</keyword>
<keyword evidence="1" id="KW-1133">Transmembrane helix</keyword>
<dbReference type="VEuPathDB" id="PlasmoDB:PVPAM_060035300"/>
<keyword evidence="1" id="KW-0472">Membrane</keyword>
<dbReference type="Pfam" id="PF12420">
    <property type="entry name" value="DUF3671"/>
    <property type="match status" value="1"/>
</dbReference>
<evidence type="ECO:0000313" key="3">
    <source>
        <dbReference type="Proteomes" id="UP000196402"/>
    </source>
</evidence>
<sequence>MYRKYKITIFFKIPTLILIILTRIDYNDVSYSYRSICRKQKIFKAKDLINIRLLENDVDEVESKTTGSEEIIFAYNLNNKLRSNNQTTLSKNELKKSYKKKDEKIKPRYKKGRSSPPLWKRIDKHFEKKVFKNFTYIYDLKEDKNVNKKMFAKILFKKYRLFLIMPFVTKLFGLIVFIIRATKVLEEYTTIAPILLTLNILISHVFGIFSITSLIYILVKKIKFDLIMQNEMKSRCKC</sequence>
<organism evidence="2 3">
    <name type="scientific">Plasmodium vivax</name>
    <name type="common">malaria parasite P. vivax</name>
    <dbReference type="NCBI Taxonomy" id="5855"/>
    <lineage>
        <taxon>Eukaryota</taxon>
        <taxon>Sar</taxon>
        <taxon>Alveolata</taxon>
        <taxon>Apicomplexa</taxon>
        <taxon>Aconoidasida</taxon>
        <taxon>Haemosporida</taxon>
        <taxon>Plasmodiidae</taxon>
        <taxon>Plasmodium</taxon>
        <taxon>Plasmodium (Plasmodium)</taxon>
    </lineage>
</organism>
<dbReference type="VEuPathDB" id="PlasmoDB:PVX_004536"/>
<dbReference type="EMBL" id="LT615244">
    <property type="protein sequence ID" value="SCO66327.1"/>
    <property type="molecule type" value="Genomic_DNA"/>
</dbReference>
<dbReference type="InterPro" id="IPR022139">
    <property type="entry name" value="Fam-L/Fam-M-like_plasmodium"/>
</dbReference>
<dbReference type="VEuPathDB" id="PlasmoDB:PVP01_0624200"/>
<evidence type="ECO:0000313" key="2">
    <source>
        <dbReference type="EMBL" id="SCO66327.1"/>
    </source>
</evidence>